<accession>A0A1T4YUN4</accession>
<feature type="region of interest" description="Disordered" evidence="1">
    <location>
        <begin position="504"/>
        <end position="536"/>
    </location>
</feature>
<dbReference type="PANTHER" id="PTHR32305:SF15">
    <property type="entry name" value="PROTEIN RHSA-RELATED"/>
    <property type="match status" value="1"/>
</dbReference>
<proteinExistence type="predicted"/>
<protein>
    <submittedName>
        <fullName evidence="2">RHS repeat-associated core domain-containing protein</fullName>
    </submittedName>
</protein>
<evidence type="ECO:0000313" key="2">
    <source>
        <dbReference type="EMBL" id="SKB05534.1"/>
    </source>
</evidence>
<feature type="compositionally biased region" description="Polar residues" evidence="1">
    <location>
        <begin position="504"/>
        <end position="519"/>
    </location>
</feature>
<dbReference type="STRING" id="48467.SAMN02745166_04298"/>
<organism evidence="2 3">
    <name type="scientific">Prosthecobacter debontii</name>
    <dbReference type="NCBI Taxonomy" id="48467"/>
    <lineage>
        <taxon>Bacteria</taxon>
        <taxon>Pseudomonadati</taxon>
        <taxon>Verrucomicrobiota</taxon>
        <taxon>Verrucomicrobiia</taxon>
        <taxon>Verrucomicrobiales</taxon>
        <taxon>Verrucomicrobiaceae</taxon>
        <taxon>Prosthecobacter</taxon>
    </lineage>
</organism>
<evidence type="ECO:0000313" key="3">
    <source>
        <dbReference type="Proteomes" id="UP000190774"/>
    </source>
</evidence>
<dbReference type="PANTHER" id="PTHR32305">
    <property type="match status" value="1"/>
</dbReference>
<dbReference type="InterPro" id="IPR050708">
    <property type="entry name" value="T6SS_VgrG/RHS"/>
</dbReference>
<feature type="compositionally biased region" description="Basic and acidic residues" evidence="1">
    <location>
        <begin position="226"/>
        <end position="243"/>
    </location>
</feature>
<keyword evidence="3" id="KW-1185">Reference proteome</keyword>
<feature type="compositionally biased region" description="Basic and acidic residues" evidence="1">
    <location>
        <begin position="520"/>
        <end position="536"/>
    </location>
</feature>
<dbReference type="OrthoDB" id="197048at2"/>
<dbReference type="NCBIfam" id="TIGR03696">
    <property type="entry name" value="Rhs_assc_core"/>
    <property type="match status" value="1"/>
</dbReference>
<reference evidence="3" key="1">
    <citation type="submission" date="2017-02" db="EMBL/GenBank/DDBJ databases">
        <authorList>
            <person name="Varghese N."/>
            <person name="Submissions S."/>
        </authorList>
    </citation>
    <scope>NUCLEOTIDE SEQUENCE [LARGE SCALE GENOMIC DNA]</scope>
    <source>
        <strain evidence="3">ATCC 700200</strain>
    </source>
</reference>
<dbReference type="Gene3D" id="2.180.10.10">
    <property type="entry name" value="RHS repeat-associated core"/>
    <property type="match status" value="1"/>
</dbReference>
<gene>
    <name evidence="2" type="ORF">SAMN02745166_04298</name>
</gene>
<name>A0A1T4YUN4_9BACT</name>
<dbReference type="InterPro" id="IPR022385">
    <property type="entry name" value="Rhs_assc_core"/>
</dbReference>
<sequence>MAFHGGGANPQVTTTASDLVALLGADAAAQELVEVTGAGSTPLQPLPRTALTGVKDKPPITSTLSEVVAAIQAHPQASALLTATASSGSTGRTSYQWTSQDRLAGVTMPDGTQHDYSYDYRARRVGMARHGGPEPARDTAVVFSGGLSVAEYEGVPGFAVSPEAPSVHYVRGPDMGGGVGGMLYSVRGSTVKYSLSNGRGDIIAQSDASATITWTASYEAYGKRPVETGENLDKQRANSKDEDPTGLLNEGFRYRDIETGMWLSRDPAGFVDGPNLYAYVKQNPWTGFDPHGLEFYGTNEGNETPEVRQAIRDADNAVYSHIGGMLKGTGNVIHGILKQVKSAIFGEKDAFDIFPGVTLVEHEINGTKPKLPDITTAEGQGEAITGAALLFEGAKTTSGGGKTPTSSGQKTAATNAAIVEAETGPLKGSGGPGKVYEIPANQLIANKPYIGKTRQPTVADRMKAKDHRSKTPTGHPPQAKTLAEDLTDNETAGVEALLIEQRGLQNLSNKIPGLNTSLPKNKERIEAGKKVLEQAK</sequence>
<dbReference type="EMBL" id="FUYE01000018">
    <property type="protein sequence ID" value="SKB05534.1"/>
    <property type="molecule type" value="Genomic_DNA"/>
</dbReference>
<feature type="region of interest" description="Disordered" evidence="1">
    <location>
        <begin position="453"/>
        <end position="484"/>
    </location>
</feature>
<dbReference type="Proteomes" id="UP000190774">
    <property type="component" value="Unassembled WGS sequence"/>
</dbReference>
<evidence type="ECO:0000256" key="1">
    <source>
        <dbReference type="SAM" id="MobiDB-lite"/>
    </source>
</evidence>
<dbReference type="AlphaFoldDB" id="A0A1T4YUN4"/>
<feature type="region of interest" description="Disordered" evidence="1">
    <location>
        <begin position="226"/>
        <end position="247"/>
    </location>
</feature>